<protein>
    <recommendedName>
        <fullName evidence="8">UV DNA damage endonuclease</fullName>
        <shortName evidence="8">UV-endonuclease</shortName>
        <shortName evidence="8">UVED</shortName>
        <ecNumber evidence="8">3.-.-.-</ecNumber>
    </recommendedName>
</protein>
<keyword evidence="2 8" id="KW-0255">Endonuclease</keyword>
<reference evidence="9 10" key="1">
    <citation type="submission" date="2018-08" db="EMBL/GenBank/DDBJ databases">
        <title>Bacillus chawlae sp. nov., Bacillus glennii sp. nov., and Bacillus saganii sp. nov. Isolated from the Vehicle Assembly Building at Kennedy Space Center where the Viking Spacecraft were Assembled.</title>
        <authorList>
            <person name="Seuylemezian A."/>
            <person name="Vaishampayan P."/>
        </authorList>
    </citation>
    <scope>NUCLEOTIDE SEQUENCE [LARGE SCALE GENOMIC DNA]</scope>
    <source>
        <strain evidence="9 10">V47-23a</strain>
    </source>
</reference>
<dbReference type="AlphaFoldDB" id="A0A372LRP5"/>
<keyword evidence="3 8" id="KW-0227">DNA damage</keyword>
<evidence type="ECO:0000256" key="1">
    <source>
        <dbReference type="ARBA" id="ARBA00022722"/>
    </source>
</evidence>
<dbReference type="GO" id="GO:0006290">
    <property type="term" value="P:pyrimidine dimer repair"/>
    <property type="evidence" value="ECO:0007669"/>
    <property type="project" value="UniProtKB-UniRule"/>
</dbReference>
<proteinExistence type="inferred from homology"/>
<dbReference type="PANTHER" id="PTHR31290:SF5">
    <property type="entry name" value="UV-DAMAGE ENDONUCLEASE"/>
    <property type="match status" value="1"/>
</dbReference>
<dbReference type="Proteomes" id="UP000264541">
    <property type="component" value="Unassembled WGS sequence"/>
</dbReference>
<evidence type="ECO:0000256" key="6">
    <source>
        <dbReference type="ARBA" id="ARBA00023204"/>
    </source>
</evidence>
<dbReference type="OrthoDB" id="9782576at2"/>
<comment type="similarity">
    <text evidence="8">Belongs to the uve1/UvsE family.</text>
</comment>
<evidence type="ECO:0000313" key="9">
    <source>
        <dbReference type="EMBL" id="RFU70861.1"/>
    </source>
</evidence>
<evidence type="ECO:0000313" key="10">
    <source>
        <dbReference type="Proteomes" id="UP000264541"/>
    </source>
</evidence>
<dbReference type="RefSeq" id="WP_117325494.1">
    <property type="nucleotide sequence ID" value="NZ_QVTE01000010.1"/>
</dbReference>
<dbReference type="GO" id="GO:0009411">
    <property type="term" value="P:response to UV"/>
    <property type="evidence" value="ECO:0007669"/>
    <property type="project" value="InterPro"/>
</dbReference>
<comment type="function">
    <text evidence="8">Component in a DNA repair pathway. Removal of UV-light damaged nucleotides. Recognizes pyrimidine dimers and cleave a phosphodiester bond immediately 5' to the lesion.</text>
</comment>
<dbReference type="HAMAP" id="MF_00606">
    <property type="entry name" value="UV_endonuclease"/>
    <property type="match status" value="1"/>
</dbReference>
<evidence type="ECO:0000256" key="2">
    <source>
        <dbReference type="ARBA" id="ARBA00022759"/>
    </source>
</evidence>
<evidence type="ECO:0000256" key="3">
    <source>
        <dbReference type="ARBA" id="ARBA00022763"/>
    </source>
</evidence>
<keyword evidence="5 8" id="KW-0378">Hydrolase</keyword>
<organism evidence="9 10">
    <name type="scientific">Peribacillus saganii</name>
    <dbReference type="NCBI Taxonomy" id="2303992"/>
    <lineage>
        <taxon>Bacteria</taxon>
        <taxon>Bacillati</taxon>
        <taxon>Bacillota</taxon>
        <taxon>Bacilli</taxon>
        <taxon>Bacillales</taxon>
        <taxon>Bacillaceae</taxon>
        <taxon>Peribacillus</taxon>
    </lineage>
</organism>
<evidence type="ECO:0000256" key="7">
    <source>
        <dbReference type="ARBA" id="ARBA00025029"/>
    </source>
</evidence>
<keyword evidence="6 8" id="KW-0234">DNA repair</keyword>
<dbReference type="Gene3D" id="3.20.20.150">
    <property type="entry name" value="Divalent-metal-dependent TIM barrel enzymes"/>
    <property type="match status" value="1"/>
</dbReference>
<keyword evidence="10" id="KW-1185">Reference proteome</keyword>
<sequence length="318" mass="36738">MIIRFGYVSTATSLWESSPARTVTFKRFQELGSKQGFTKVLEITRQNLNNTLRTLYYNAAHEISVYRLSSSIVPLATHPELLWDFVTPFKEEWQEIGDWIKRHNMRVSFHPNQFTLFTSDKPHITANAVRDLEYHYRMFEAMGIHGHSYMNIHIGGAYGDKQGALGRFGENIKQLPEHIKRKMTLENDDKTYTTEETLRVCQSETVPLAFDYHHHMANPGTVPLELLLPEIALTWAHTGIPLKIHISSPKSEKEYRSHADLVDLDFIMPLLRLMKELQLDADFMVEAKSKDKAMLKLIEDVAKIRGVKRLNGGTVEWR</sequence>
<dbReference type="SUPFAM" id="SSF51658">
    <property type="entry name" value="Xylose isomerase-like"/>
    <property type="match status" value="1"/>
</dbReference>
<name>A0A372LRP5_9BACI</name>
<dbReference type="NCBIfam" id="TIGR00629">
    <property type="entry name" value="uvde"/>
    <property type="match status" value="1"/>
</dbReference>
<gene>
    <name evidence="8 9" type="primary">uvsE</name>
    <name evidence="9" type="ORF">D0469_04710</name>
</gene>
<keyword evidence="1 8" id="KW-0540">Nuclease</keyword>
<dbReference type="GO" id="GO:0004519">
    <property type="term" value="F:endonuclease activity"/>
    <property type="evidence" value="ECO:0007669"/>
    <property type="project" value="UniProtKB-UniRule"/>
</dbReference>
<dbReference type="EC" id="3.-.-.-" evidence="8"/>
<evidence type="ECO:0000256" key="5">
    <source>
        <dbReference type="ARBA" id="ARBA00022801"/>
    </source>
</evidence>
<dbReference type="PANTHER" id="PTHR31290">
    <property type="entry name" value="UV-DAMAGE ENDONUCLEASE"/>
    <property type="match status" value="1"/>
</dbReference>
<comment type="caution">
    <text evidence="9">The sequence shown here is derived from an EMBL/GenBank/DDBJ whole genome shotgun (WGS) entry which is preliminary data.</text>
</comment>
<dbReference type="GO" id="GO:0016787">
    <property type="term" value="F:hydrolase activity"/>
    <property type="evidence" value="ECO:0007669"/>
    <property type="project" value="UniProtKB-KW"/>
</dbReference>
<dbReference type="InterPro" id="IPR036237">
    <property type="entry name" value="Xyl_isomerase-like_sf"/>
</dbReference>
<evidence type="ECO:0000256" key="8">
    <source>
        <dbReference type="HAMAP-Rule" id="MF_00606"/>
    </source>
</evidence>
<evidence type="ECO:0000256" key="4">
    <source>
        <dbReference type="ARBA" id="ARBA00022769"/>
    </source>
</evidence>
<dbReference type="Pfam" id="PF03851">
    <property type="entry name" value="UvdE"/>
    <property type="match status" value="1"/>
</dbReference>
<accession>A0A372LRP5</accession>
<dbReference type="InterPro" id="IPR004601">
    <property type="entry name" value="UvdE"/>
</dbReference>
<dbReference type="InterPro" id="IPR023520">
    <property type="entry name" value="UvdE_bac"/>
</dbReference>
<keyword evidence="4 8" id="KW-0228">DNA excision</keyword>
<dbReference type="GO" id="GO:0006289">
    <property type="term" value="P:nucleotide-excision repair"/>
    <property type="evidence" value="ECO:0007669"/>
    <property type="project" value="InterPro"/>
</dbReference>
<comment type="function">
    <text evidence="7">Component in a DNA repair pathway. Removal of UV LIGHT damaged nucleotides. Recognizes pyrimidine dimers and cleave a phosphodiester bond immediately 5' to the lesion.</text>
</comment>
<dbReference type="EMBL" id="QVTE01000010">
    <property type="protein sequence ID" value="RFU70861.1"/>
    <property type="molecule type" value="Genomic_DNA"/>
</dbReference>